<evidence type="ECO:0008006" key="3">
    <source>
        <dbReference type="Google" id="ProtNLM"/>
    </source>
</evidence>
<reference evidence="1 2" key="1">
    <citation type="submission" date="2024-02" db="EMBL/GenBank/DDBJ databases">
        <title>Lysobacter Genome Sequencing and Mining.</title>
        <authorList>
            <person name="Bierman J."/>
            <person name="Walker M.C."/>
        </authorList>
    </citation>
    <scope>NUCLEOTIDE SEQUENCE [LARGE SCALE GENOMIC DNA]</scope>
    <source>
        <strain evidence="1 2">PB6250</strain>
    </source>
</reference>
<dbReference type="RefSeq" id="WP_336132143.1">
    <property type="nucleotide sequence ID" value="NZ_JBANDL010000002.1"/>
</dbReference>
<accession>A0ABU8D6H6</accession>
<evidence type="ECO:0000313" key="2">
    <source>
        <dbReference type="Proteomes" id="UP001387215"/>
    </source>
</evidence>
<dbReference type="Proteomes" id="UP001387215">
    <property type="component" value="Unassembled WGS sequence"/>
</dbReference>
<protein>
    <recommendedName>
        <fullName evidence="3">RiboL-PSP-HEPN domain-containing protein</fullName>
    </recommendedName>
</protein>
<organism evidence="1 2">
    <name type="scientific">Lysobacter firmicutimachus</name>
    <dbReference type="NCBI Taxonomy" id="1792846"/>
    <lineage>
        <taxon>Bacteria</taxon>
        <taxon>Pseudomonadati</taxon>
        <taxon>Pseudomonadota</taxon>
        <taxon>Gammaproteobacteria</taxon>
        <taxon>Lysobacterales</taxon>
        <taxon>Lysobacteraceae</taxon>
        <taxon>Lysobacter</taxon>
    </lineage>
</organism>
<comment type="caution">
    <text evidence="1">The sequence shown here is derived from an EMBL/GenBank/DDBJ whole genome shotgun (WGS) entry which is preliminary data.</text>
</comment>
<sequence>MDDQDRKLRLEEARIMSDELQASLPKMVPAAGLSLESMLPFKATSLRELLIHRAADLAKTATQHLEDGQVVPGAILTRSLVETVAILFCLHRELERFLSSPNESRLGEFLTSSLVGARWEGHPVQSINVLTAIDKVDKEIPKFRASYDALSEYTHPNWSGLLGSYGAIDRENHELHLGARVRESSLRSIASTLSGSLMAFTHYYNLLADVLKDFNDHFESELPK</sequence>
<proteinExistence type="predicted"/>
<name>A0ABU8D6H6_9GAMM</name>
<gene>
    <name evidence="1" type="ORF">V2J18_14915</name>
</gene>
<dbReference type="EMBL" id="JBANDL010000002">
    <property type="protein sequence ID" value="MEI2455961.1"/>
    <property type="molecule type" value="Genomic_DNA"/>
</dbReference>
<keyword evidence="2" id="KW-1185">Reference proteome</keyword>
<evidence type="ECO:0000313" key="1">
    <source>
        <dbReference type="EMBL" id="MEI2455961.1"/>
    </source>
</evidence>